<dbReference type="EMBL" id="OX459121">
    <property type="protein sequence ID" value="CAI9102616.1"/>
    <property type="molecule type" value="Genomic_DNA"/>
</dbReference>
<protein>
    <submittedName>
        <fullName evidence="1">OLC1v1000913C1</fullName>
    </submittedName>
</protein>
<organism evidence="1 2">
    <name type="scientific">Oldenlandia corymbosa var. corymbosa</name>
    <dbReference type="NCBI Taxonomy" id="529605"/>
    <lineage>
        <taxon>Eukaryota</taxon>
        <taxon>Viridiplantae</taxon>
        <taxon>Streptophyta</taxon>
        <taxon>Embryophyta</taxon>
        <taxon>Tracheophyta</taxon>
        <taxon>Spermatophyta</taxon>
        <taxon>Magnoliopsida</taxon>
        <taxon>eudicotyledons</taxon>
        <taxon>Gunneridae</taxon>
        <taxon>Pentapetalae</taxon>
        <taxon>asterids</taxon>
        <taxon>lamiids</taxon>
        <taxon>Gentianales</taxon>
        <taxon>Rubiaceae</taxon>
        <taxon>Rubioideae</taxon>
        <taxon>Spermacoceae</taxon>
        <taxon>Hedyotis-Oldenlandia complex</taxon>
        <taxon>Oldenlandia</taxon>
    </lineage>
</organism>
<evidence type="ECO:0000313" key="1">
    <source>
        <dbReference type="EMBL" id="CAI9102616.1"/>
    </source>
</evidence>
<name>A0AAV1D530_OLDCO</name>
<accession>A0AAV1D530</accession>
<proteinExistence type="predicted"/>
<keyword evidence="2" id="KW-1185">Reference proteome</keyword>
<sequence length="312" mass="35821">MLKNKLDLTEQSIPPVFDVYFDYDEWGNLAVVKVAIEDVFSAYKLLRRPILDAYLVEWTEDSIDKIGYVKDKEQTEYLSVAMDGKSFGAARYVGFGFGQKFEGKRNLCTDVDVDKIEGQILQADCGNDFSFLHDATPPVLVQMAFDIDSFKYNQTPYLNMLSLSCSTSGFAATDLLPKPVHDSELNDFLRYTWDDLESFLFDFGHSVWLLLKLPKMCYAMVSFCDWYMIQGRHFWNAFDGDPFDWETFPLKFEAELFLRWGVVSHFVVAAASYLLSALDVHQGEPPYNHVSLFSRRALAAYFYIIRACTSTS</sequence>
<gene>
    <name evidence="1" type="ORF">OLC1_LOCUS11938</name>
</gene>
<dbReference type="AlphaFoldDB" id="A0AAV1D530"/>
<evidence type="ECO:0000313" key="2">
    <source>
        <dbReference type="Proteomes" id="UP001161247"/>
    </source>
</evidence>
<reference evidence="1" key="1">
    <citation type="submission" date="2023-03" db="EMBL/GenBank/DDBJ databases">
        <authorList>
            <person name="Julca I."/>
        </authorList>
    </citation>
    <scope>NUCLEOTIDE SEQUENCE</scope>
</reference>
<dbReference type="Proteomes" id="UP001161247">
    <property type="component" value="Chromosome 4"/>
</dbReference>